<evidence type="ECO:0000259" key="9">
    <source>
        <dbReference type="PROSITE" id="PS50811"/>
    </source>
</evidence>
<feature type="compositionally biased region" description="Low complexity" evidence="8">
    <location>
        <begin position="86"/>
        <end position="108"/>
    </location>
</feature>
<evidence type="ECO:0000256" key="4">
    <source>
        <dbReference type="ARBA" id="ARBA00023125"/>
    </source>
</evidence>
<dbReference type="GO" id="GO:0003700">
    <property type="term" value="F:DNA-binding transcription factor activity"/>
    <property type="evidence" value="ECO:0007669"/>
    <property type="project" value="UniProtKB-UniRule"/>
</dbReference>
<dbReference type="PROSITE" id="PS50811">
    <property type="entry name" value="WRKY"/>
    <property type="match status" value="1"/>
</dbReference>
<protein>
    <recommendedName>
        <fullName evidence="7">WRKY transcription factor</fullName>
    </recommendedName>
</protein>
<keyword evidence="11" id="KW-1185">Reference proteome</keyword>
<keyword evidence="5 7" id="KW-0804">Transcription</keyword>
<comment type="similarity">
    <text evidence="2 7">Belongs to the WRKY group II-c family.</text>
</comment>
<evidence type="ECO:0000313" key="10">
    <source>
        <dbReference type="EMBL" id="CAA3016612.1"/>
    </source>
</evidence>
<organism evidence="10 11">
    <name type="scientific">Olea europaea subsp. europaea</name>
    <dbReference type="NCBI Taxonomy" id="158383"/>
    <lineage>
        <taxon>Eukaryota</taxon>
        <taxon>Viridiplantae</taxon>
        <taxon>Streptophyta</taxon>
        <taxon>Embryophyta</taxon>
        <taxon>Tracheophyta</taxon>
        <taxon>Spermatophyta</taxon>
        <taxon>Magnoliopsida</taxon>
        <taxon>eudicotyledons</taxon>
        <taxon>Gunneridae</taxon>
        <taxon>Pentapetalae</taxon>
        <taxon>asterids</taxon>
        <taxon>lamiids</taxon>
        <taxon>Lamiales</taxon>
        <taxon>Oleaceae</taxon>
        <taxon>Oleeae</taxon>
        <taxon>Olea</taxon>
    </lineage>
</organism>
<evidence type="ECO:0000313" key="11">
    <source>
        <dbReference type="Proteomes" id="UP000594638"/>
    </source>
</evidence>
<dbReference type="Gramene" id="OE9A016085T1">
    <property type="protein sequence ID" value="OE9A016085C1"/>
    <property type="gene ID" value="OE9A016085"/>
</dbReference>
<evidence type="ECO:0000256" key="1">
    <source>
        <dbReference type="ARBA" id="ARBA00004123"/>
    </source>
</evidence>
<evidence type="ECO:0000256" key="6">
    <source>
        <dbReference type="ARBA" id="ARBA00023242"/>
    </source>
</evidence>
<dbReference type="SMART" id="SM00774">
    <property type="entry name" value="WRKY"/>
    <property type="match status" value="1"/>
</dbReference>
<dbReference type="InterPro" id="IPR017396">
    <property type="entry name" value="TF_WRKY_IIc"/>
</dbReference>
<dbReference type="Gramene" id="OE9A016085T2">
    <property type="protein sequence ID" value="OE9A016085C2"/>
    <property type="gene ID" value="OE9A016085"/>
</dbReference>
<dbReference type="OrthoDB" id="693960at2759"/>
<dbReference type="GO" id="GO:0043565">
    <property type="term" value="F:sequence-specific DNA binding"/>
    <property type="evidence" value="ECO:0007669"/>
    <property type="project" value="InterPro"/>
</dbReference>
<comment type="subcellular location">
    <subcellularLocation>
        <location evidence="1 7">Nucleus</location>
    </subcellularLocation>
</comment>
<dbReference type="GO" id="GO:0005634">
    <property type="term" value="C:nucleus"/>
    <property type="evidence" value="ECO:0007669"/>
    <property type="project" value="UniProtKB-SubCell"/>
</dbReference>
<dbReference type="InterPro" id="IPR003657">
    <property type="entry name" value="WRKY_dom"/>
</dbReference>
<evidence type="ECO:0000256" key="2">
    <source>
        <dbReference type="ARBA" id="ARBA00008964"/>
    </source>
</evidence>
<reference evidence="10 11" key="1">
    <citation type="submission" date="2019-12" db="EMBL/GenBank/DDBJ databases">
        <authorList>
            <person name="Alioto T."/>
            <person name="Alioto T."/>
            <person name="Gomez Garrido J."/>
        </authorList>
    </citation>
    <scope>NUCLEOTIDE SEQUENCE [LARGE SCALE GENOMIC DNA]</scope>
</reference>
<accession>A0A8S0UD05</accession>
<dbReference type="InterPro" id="IPR044810">
    <property type="entry name" value="WRKY_plant"/>
</dbReference>
<feature type="compositionally biased region" description="Basic residues" evidence="8">
    <location>
        <begin position="133"/>
        <end position="143"/>
    </location>
</feature>
<proteinExistence type="inferred from homology"/>
<dbReference type="EMBL" id="CACTIH010007632">
    <property type="protein sequence ID" value="CAA3016612.1"/>
    <property type="molecule type" value="Genomic_DNA"/>
</dbReference>
<dbReference type="PIRSF" id="PIRSF038130">
    <property type="entry name" value="TF_WRKY_IIc"/>
    <property type="match status" value="1"/>
</dbReference>
<feature type="region of interest" description="Disordered" evidence="8">
    <location>
        <begin position="76"/>
        <end position="150"/>
    </location>
</feature>
<evidence type="ECO:0000256" key="7">
    <source>
        <dbReference type="PIRNR" id="PIRNR038130"/>
    </source>
</evidence>
<dbReference type="AlphaFoldDB" id="A0A8S0UD05"/>
<evidence type="ECO:0000256" key="8">
    <source>
        <dbReference type="SAM" id="MobiDB-lite"/>
    </source>
</evidence>
<dbReference type="SUPFAM" id="SSF118290">
    <property type="entry name" value="WRKY DNA-binding domain"/>
    <property type="match status" value="1"/>
</dbReference>
<dbReference type="PANTHER" id="PTHR31221:SF378">
    <property type="entry name" value="WRKY TRANSCRIPTION FACTOR 23-RELATED"/>
    <property type="match status" value="1"/>
</dbReference>
<name>A0A8S0UD05_OLEEU</name>
<comment type="caution">
    <text evidence="10">The sequence shown here is derived from an EMBL/GenBank/DDBJ whole genome shotgun (WGS) entry which is preliminary data.</text>
</comment>
<evidence type="ECO:0000256" key="5">
    <source>
        <dbReference type="ARBA" id="ARBA00023163"/>
    </source>
</evidence>
<feature type="domain" description="WRKY" evidence="9">
    <location>
        <begin position="156"/>
        <end position="221"/>
    </location>
</feature>
<evidence type="ECO:0000256" key="3">
    <source>
        <dbReference type="ARBA" id="ARBA00023015"/>
    </source>
</evidence>
<keyword evidence="6 7" id="KW-0539">Nucleus</keyword>
<dbReference type="Gene3D" id="2.20.25.80">
    <property type="entry name" value="WRKY domain"/>
    <property type="match status" value="1"/>
</dbReference>
<dbReference type="PANTHER" id="PTHR31221">
    <property type="entry name" value="WRKY TRANSCRIPTION FACTOR PROTEIN 1-RELATED"/>
    <property type="match status" value="1"/>
</dbReference>
<gene>
    <name evidence="10" type="ORF">OLEA9_A016085</name>
</gene>
<dbReference type="InterPro" id="IPR036576">
    <property type="entry name" value="WRKY_dom_sf"/>
</dbReference>
<dbReference type="Proteomes" id="UP000594638">
    <property type="component" value="Unassembled WGS sequence"/>
</dbReference>
<keyword evidence="4 7" id="KW-0238">DNA-binding</keyword>
<keyword evidence="3 7" id="KW-0805">Transcription regulation</keyword>
<sequence length="324" mass="36278">MEKKEDNSTENASLSDQNHQMIPSNSFFMANSIFDMPCEVDQKGSLGLIDMLNVQDFTSPSIFDLLQTPPVIPLQSQLLPSPPSTVPESSEVVNTPASPNSSSMSSSSTEAANDKQSKTVEEEEEIDQEKTKKQLKPKKKNQKRQREPRFAFMTKSEIEHLDDGYRWRKYGQKAVKNSPFPRSYYRCTSTACGVKKRVERSFEDPSIVVTTYEGTHTHPCPITPRGSFGILSENTSYGGGGGGGGCSSFTIPQVIHYQNQQHQIQQQPYFRNLAPPLSFTYANSLVPPPHQERPFYPSAAPLARDHGLLEDMLPSRILKETKEE</sequence>
<dbReference type="Pfam" id="PF03106">
    <property type="entry name" value="WRKY"/>
    <property type="match status" value="1"/>
</dbReference>
<dbReference type="FunFam" id="2.20.25.80:FF:000003">
    <property type="entry name" value="WRKY transcription factor 57"/>
    <property type="match status" value="1"/>
</dbReference>